<evidence type="ECO:0000313" key="10">
    <source>
        <dbReference type="Proteomes" id="UP001285441"/>
    </source>
</evidence>
<feature type="transmembrane region" description="Helical" evidence="7">
    <location>
        <begin position="104"/>
        <end position="132"/>
    </location>
</feature>
<evidence type="ECO:0000313" key="9">
    <source>
        <dbReference type="EMBL" id="KAK3367556.1"/>
    </source>
</evidence>
<evidence type="ECO:0000256" key="4">
    <source>
        <dbReference type="ARBA" id="ARBA00023136"/>
    </source>
</evidence>
<feature type="region of interest" description="Disordered" evidence="6">
    <location>
        <begin position="300"/>
        <end position="337"/>
    </location>
</feature>
<feature type="region of interest" description="Disordered" evidence="6">
    <location>
        <begin position="365"/>
        <end position="399"/>
    </location>
</feature>
<feature type="transmembrane region" description="Helical" evidence="7">
    <location>
        <begin position="258"/>
        <end position="283"/>
    </location>
</feature>
<feature type="transmembrane region" description="Helical" evidence="7">
    <location>
        <begin position="144"/>
        <end position="166"/>
    </location>
</feature>
<evidence type="ECO:0000256" key="2">
    <source>
        <dbReference type="ARBA" id="ARBA00022692"/>
    </source>
</evidence>
<comment type="caution">
    <text evidence="9">The sequence shown here is derived from an EMBL/GenBank/DDBJ whole genome shotgun (WGS) entry which is preliminary data.</text>
</comment>
<accession>A0AAE0N1M0</accession>
<evidence type="ECO:0000256" key="3">
    <source>
        <dbReference type="ARBA" id="ARBA00022989"/>
    </source>
</evidence>
<evidence type="ECO:0000256" key="7">
    <source>
        <dbReference type="SAM" id="Phobius"/>
    </source>
</evidence>
<name>A0AAE0N1M0_9PEZI</name>
<gene>
    <name evidence="9" type="ORF">B0H63DRAFT_83670</name>
</gene>
<dbReference type="EMBL" id="JAULSW010000011">
    <property type="protein sequence ID" value="KAK3367556.1"/>
    <property type="molecule type" value="Genomic_DNA"/>
</dbReference>
<protein>
    <recommendedName>
        <fullName evidence="8">Rhodopsin domain-containing protein</fullName>
    </recommendedName>
</protein>
<dbReference type="Pfam" id="PF20684">
    <property type="entry name" value="Fung_rhodopsin"/>
    <property type="match status" value="1"/>
</dbReference>
<dbReference type="InterPro" id="IPR052337">
    <property type="entry name" value="SAT4-like"/>
</dbReference>
<feature type="domain" description="Rhodopsin" evidence="8">
    <location>
        <begin position="51"/>
        <end position="288"/>
    </location>
</feature>
<keyword evidence="2 7" id="KW-0812">Transmembrane</keyword>
<evidence type="ECO:0000256" key="1">
    <source>
        <dbReference type="ARBA" id="ARBA00004141"/>
    </source>
</evidence>
<feature type="compositionally biased region" description="Basic and acidic residues" evidence="6">
    <location>
        <begin position="365"/>
        <end position="382"/>
    </location>
</feature>
<evidence type="ECO:0000256" key="5">
    <source>
        <dbReference type="ARBA" id="ARBA00038359"/>
    </source>
</evidence>
<proteinExistence type="inferred from homology"/>
<feature type="transmembrane region" description="Helical" evidence="7">
    <location>
        <begin position="226"/>
        <end position="246"/>
    </location>
</feature>
<feature type="compositionally biased region" description="Polar residues" evidence="6">
    <location>
        <begin position="388"/>
        <end position="399"/>
    </location>
</feature>
<keyword evidence="4 7" id="KW-0472">Membrane</keyword>
<keyword evidence="10" id="KW-1185">Reference proteome</keyword>
<reference evidence="9" key="1">
    <citation type="journal article" date="2023" name="Mol. Phylogenet. Evol.">
        <title>Genome-scale phylogeny and comparative genomics of the fungal order Sordariales.</title>
        <authorList>
            <person name="Hensen N."/>
            <person name="Bonometti L."/>
            <person name="Westerberg I."/>
            <person name="Brannstrom I.O."/>
            <person name="Guillou S."/>
            <person name="Cros-Aarteil S."/>
            <person name="Calhoun S."/>
            <person name="Haridas S."/>
            <person name="Kuo A."/>
            <person name="Mondo S."/>
            <person name="Pangilinan J."/>
            <person name="Riley R."/>
            <person name="LaButti K."/>
            <person name="Andreopoulos B."/>
            <person name="Lipzen A."/>
            <person name="Chen C."/>
            <person name="Yan M."/>
            <person name="Daum C."/>
            <person name="Ng V."/>
            <person name="Clum A."/>
            <person name="Steindorff A."/>
            <person name="Ohm R.A."/>
            <person name="Martin F."/>
            <person name="Silar P."/>
            <person name="Natvig D.O."/>
            <person name="Lalanne C."/>
            <person name="Gautier V."/>
            <person name="Ament-Velasquez S.L."/>
            <person name="Kruys A."/>
            <person name="Hutchinson M.I."/>
            <person name="Powell A.J."/>
            <person name="Barry K."/>
            <person name="Miller A.N."/>
            <person name="Grigoriev I.V."/>
            <person name="Debuchy R."/>
            <person name="Gladieux P."/>
            <person name="Hiltunen Thoren M."/>
            <person name="Johannesson H."/>
        </authorList>
    </citation>
    <scope>NUCLEOTIDE SEQUENCE</scope>
    <source>
        <strain evidence="9">CBS 232.78</strain>
    </source>
</reference>
<dbReference type="AlphaFoldDB" id="A0AAE0N1M0"/>
<comment type="subcellular location">
    <subcellularLocation>
        <location evidence="1">Membrane</location>
        <topology evidence="1">Multi-pass membrane protein</topology>
    </subcellularLocation>
</comment>
<dbReference type="PANTHER" id="PTHR33048">
    <property type="entry name" value="PTH11-LIKE INTEGRAL MEMBRANE PROTEIN (AFU_ORTHOLOGUE AFUA_5G11245)"/>
    <property type="match status" value="1"/>
</dbReference>
<evidence type="ECO:0000259" key="8">
    <source>
        <dbReference type="Pfam" id="PF20684"/>
    </source>
</evidence>
<feature type="transmembrane region" description="Helical" evidence="7">
    <location>
        <begin position="195"/>
        <end position="214"/>
    </location>
</feature>
<feature type="transmembrane region" description="Helical" evidence="7">
    <location>
        <begin position="33"/>
        <end position="54"/>
    </location>
</feature>
<organism evidence="9 10">
    <name type="scientific">Podospora didyma</name>
    <dbReference type="NCBI Taxonomy" id="330526"/>
    <lineage>
        <taxon>Eukaryota</taxon>
        <taxon>Fungi</taxon>
        <taxon>Dikarya</taxon>
        <taxon>Ascomycota</taxon>
        <taxon>Pezizomycotina</taxon>
        <taxon>Sordariomycetes</taxon>
        <taxon>Sordariomycetidae</taxon>
        <taxon>Sordariales</taxon>
        <taxon>Podosporaceae</taxon>
        <taxon>Podospora</taxon>
    </lineage>
</organism>
<dbReference type="InterPro" id="IPR049326">
    <property type="entry name" value="Rhodopsin_dom_fungi"/>
</dbReference>
<evidence type="ECO:0000256" key="6">
    <source>
        <dbReference type="SAM" id="MobiDB-lite"/>
    </source>
</evidence>
<dbReference type="Proteomes" id="UP001285441">
    <property type="component" value="Unassembled WGS sequence"/>
</dbReference>
<comment type="similarity">
    <text evidence="5">Belongs to the SAT4 family.</text>
</comment>
<dbReference type="PANTHER" id="PTHR33048:SF124">
    <property type="entry name" value="INTEGRAL MEMBRANE PROTEIN"/>
    <property type="match status" value="1"/>
</dbReference>
<feature type="transmembrane region" description="Helical" evidence="7">
    <location>
        <begin position="66"/>
        <end position="84"/>
    </location>
</feature>
<dbReference type="GO" id="GO:0016020">
    <property type="term" value="C:membrane"/>
    <property type="evidence" value="ECO:0007669"/>
    <property type="project" value="UniProtKB-SubCell"/>
</dbReference>
<keyword evidence="3 7" id="KW-1133">Transmembrane helix</keyword>
<reference evidence="9" key="2">
    <citation type="submission" date="2023-06" db="EMBL/GenBank/DDBJ databases">
        <authorList>
            <consortium name="Lawrence Berkeley National Laboratory"/>
            <person name="Haridas S."/>
            <person name="Hensen N."/>
            <person name="Bonometti L."/>
            <person name="Westerberg I."/>
            <person name="Brannstrom I.O."/>
            <person name="Guillou S."/>
            <person name="Cros-Aarteil S."/>
            <person name="Calhoun S."/>
            <person name="Kuo A."/>
            <person name="Mondo S."/>
            <person name="Pangilinan J."/>
            <person name="Riley R."/>
            <person name="LaButti K."/>
            <person name="Andreopoulos B."/>
            <person name="Lipzen A."/>
            <person name="Chen C."/>
            <person name="Yanf M."/>
            <person name="Daum C."/>
            <person name="Ng V."/>
            <person name="Clum A."/>
            <person name="Steindorff A."/>
            <person name="Ohm R."/>
            <person name="Martin F."/>
            <person name="Silar P."/>
            <person name="Natvig D."/>
            <person name="Lalanne C."/>
            <person name="Gautier V."/>
            <person name="Ament-velasquez S.L."/>
            <person name="Kruys A."/>
            <person name="Hutchinson M.I."/>
            <person name="Powell A.J."/>
            <person name="Barry K."/>
            <person name="Miller A.N."/>
            <person name="Grigoriev I.V."/>
            <person name="Debuchy R."/>
            <person name="Gladieux P."/>
            <person name="Thoren M.H."/>
            <person name="Johannesson H."/>
        </authorList>
    </citation>
    <scope>NUCLEOTIDE SEQUENCE</scope>
    <source>
        <strain evidence="9">CBS 232.78</strain>
    </source>
</reference>
<sequence length="399" mass="43806">MAAFVNGVPVVMPPPEGYVVDFDNPERNSVTEAYWLFAVGNLLSLLFVLQRVYVKIFVQRRIQLEDVCLLVAYVFSVVLQTLIIRDFARGIMGTHAWEMPLPKFLLFLQALYQLPILYNPVQCGAKLALLLLYRRLAPQRWFQILVWSVMFVVVGSSVGIMFAAIFPCRPVSAAWDITIAEFTCINRVALYEATAILGAITDVMVLAVPIPIVVTLQIPRRQKIGLVALFSIGAITVFTSIMRLVALINSMGNTDQSWGGGVVLLWIFAEANLSIICGAMPTIKPFLRHISPRLLGSSRNKSSNYADGGKSGQLTPNAPPTFGGTGGESSSSALKRNTGGGRYDKYHRFDDGMYPLETVVAVGADRDTSLSDDDGRRGDNNSERAIVQTRTATVSYETA</sequence>